<dbReference type="Proteomes" id="UP000028730">
    <property type="component" value="Unassembled WGS sequence"/>
</dbReference>
<evidence type="ECO:0000256" key="3">
    <source>
        <dbReference type="ARBA" id="ARBA00022692"/>
    </source>
</evidence>
<dbReference type="GO" id="GO:0005886">
    <property type="term" value="C:plasma membrane"/>
    <property type="evidence" value="ECO:0007669"/>
    <property type="project" value="UniProtKB-SubCell"/>
</dbReference>
<keyword evidence="2 7" id="KW-0132">Cell division</keyword>
<feature type="transmembrane region" description="Helical" evidence="7">
    <location>
        <begin position="158"/>
        <end position="177"/>
    </location>
</feature>
<dbReference type="OrthoDB" id="5189646at2"/>
<keyword evidence="6 7" id="KW-0131">Cell cycle</keyword>
<evidence type="ECO:0000256" key="1">
    <source>
        <dbReference type="ARBA" id="ARBA00022475"/>
    </source>
</evidence>
<protein>
    <recommendedName>
        <fullName evidence="7">Cell division protein CrgA</fullName>
    </recommendedName>
</protein>
<evidence type="ECO:0000313" key="11">
    <source>
        <dbReference type="Proteomes" id="UP000028730"/>
    </source>
</evidence>
<feature type="region of interest" description="Disordered" evidence="9">
    <location>
        <begin position="27"/>
        <end position="66"/>
    </location>
</feature>
<dbReference type="STRING" id="1341695.BBOMB_1217"/>
<comment type="subcellular location">
    <subcellularLocation>
        <location evidence="7">Cell membrane</location>
        <topology evidence="7">Multi-pass membrane protein</topology>
    </subcellularLocation>
</comment>
<feature type="coiled-coil region" evidence="8">
    <location>
        <begin position="72"/>
        <end position="99"/>
    </location>
</feature>
<evidence type="ECO:0000313" key="10">
    <source>
        <dbReference type="EMBL" id="KFF31814.1"/>
    </source>
</evidence>
<evidence type="ECO:0000256" key="5">
    <source>
        <dbReference type="ARBA" id="ARBA00023136"/>
    </source>
</evidence>
<keyword evidence="5 7" id="KW-0472">Membrane</keyword>
<dbReference type="GO" id="GO:0051301">
    <property type="term" value="P:cell division"/>
    <property type="evidence" value="ECO:0007669"/>
    <property type="project" value="UniProtKB-UniRule"/>
</dbReference>
<feature type="compositionally biased region" description="Acidic residues" evidence="9">
    <location>
        <begin position="54"/>
        <end position="66"/>
    </location>
</feature>
<dbReference type="eggNOG" id="ENOG5032ZHR">
    <property type="taxonomic scope" value="Bacteria"/>
</dbReference>
<evidence type="ECO:0000256" key="6">
    <source>
        <dbReference type="ARBA" id="ARBA00023306"/>
    </source>
</evidence>
<evidence type="ECO:0000256" key="7">
    <source>
        <dbReference type="HAMAP-Rule" id="MF_00631"/>
    </source>
</evidence>
<dbReference type="EMBL" id="ATLK01000001">
    <property type="protein sequence ID" value="KFF31814.1"/>
    <property type="molecule type" value="Genomic_DNA"/>
</dbReference>
<keyword evidence="1 7" id="KW-1003">Cell membrane</keyword>
<evidence type="ECO:0000256" key="9">
    <source>
        <dbReference type="SAM" id="MobiDB-lite"/>
    </source>
</evidence>
<keyword evidence="8" id="KW-0175">Coiled coil</keyword>
<gene>
    <name evidence="7" type="primary">crgA</name>
    <name evidence="10" type="ORF">BBOMB_1217</name>
</gene>
<keyword evidence="3 7" id="KW-0812">Transmembrane</keyword>
<proteinExistence type="inferred from homology"/>
<dbReference type="AlphaFoldDB" id="A0A086BPF0"/>
<dbReference type="RefSeq" id="WP_161787706.1">
    <property type="nucleotide sequence ID" value="NZ_ATLK01000001.1"/>
</dbReference>
<dbReference type="HAMAP" id="MF_00631">
    <property type="entry name" value="CrgA"/>
    <property type="match status" value="1"/>
</dbReference>
<keyword evidence="4 7" id="KW-1133">Transmembrane helix</keyword>
<evidence type="ECO:0000256" key="2">
    <source>
        <dbReference type="ARBA" id="ARBA00022618"/>
    </source>
</evidence>
<reference evidence="10 11" key="1">
    <citation type="journal article" date="2014" name="Appl. Environ. Microbiol.">
        <title>Genomic encyclopedia of type strains of the genus Bifidobacterium.</title>
        <authorList>
            <person name="Milani C."/>
            <person name="Lugli G.A."/>
            <person name="Duranti S."/>
            <person name="Turroni F."/>
            <person name="Bottacini F."/>
            <person name="Mangifesta M."/>
            <person name="Sanchez B."/>
            <person name="Viappiani A."/>
            <person name="Mancabelli L."/>
            <person name="Taminiau B."/>
            <person name="Delcenserie V."/>
            <person name="Barrangou R."/>
            <person name="Margolles A."/>
            <person name="van Sinderen D."/>
            <person name="Ventura M."/>
        </authorList>
    </citation>
    <scope>NUCLEOTIDE SEQUENCE [LARGE SCALE GENOMIC DNA]</scope>
    <source>
        <strain evidence="10 11">DSM 19703</strain>
    </source>
</reference>
<comment type="caution">
    <text evidence="10">The sequence shown here is derived from an EMBL/GenBank/DDBJ whole genome shotgun (WGS) entry which is preliminary data.</text>
</comment>
<evidence type="ECO:0000256" key="8">
    <source>
        <dbReference type="SAM" id="Coils"/>
    </source>
</evidence>
<comment type="function">
    <text evidence="7">Involved in cell division.</text>
</comment>
<name>A0A086BPF0_9BIFI</name>
<keyword evidence="11" id="KW-1185">Reference proteome</keyword>
<comment type="similarity">
    <text evidence="7">Belongs to the CrgA family.</text>
</comment>
<sequence>MADEKLKDDALGAVDNGKAGDVEVDAAAEGMDAAKDGAAKNGSVVESENHEAAEETSTDGDFADDDDLDLPMDEINALLSATNEDRKNMNAQMRRVAQREAESRRRVEETVKSTKTSPRWYVPLFCAFLIIGMLWAVVYYLTSSMPGGGYPIPALKQWNLLVALIIVLIGFIMTVAWY</sequence>
<feature type="transmembrane region" description="Helical" evidence="7">
    <location>
        <begin position="120"/>
        <end position="138"/>
    </location>
</feature>
<dbReference type="InterPro" id="IPR009619">
    <property type="entry name" value="CrgA"/>
</dbReference>
<accession>A0A086BPF0</accession>
<dbReference type="NCBIfam" id="NF002593">
    <property type="entry name" value="PRK02251.1-2"/>
    <property type="match status" value="1"/>
</dbReference>
<evidence type="ECO:0000256" key="4">
    <source>
        <dbReference type="ARBA" id="ARBA00022989"/>
    </source>
</evidence>
<organism evidence="10 11">
    <name type="scientific">Bifidobacterium bombi DSM 19703</name>
    <dbReference type="NCBI Taxonomy" id="1341695"/>
    <lineage>
        <taxon>Bacteria</taxon>
        <taxon>Bacillati</taxon>
        <taxon>Actinomycetota</taxon>
        <taxon>Actinomycetes</taxon>
        <taxon>Bifidobacteriales</taxon>
        <taxon>Bifidobacteriaceae</taxon>
        <taxon>Bifidobacterium</taxon>
    </lineage>
</organism>
<dbReference type="Pfam" id="PF06781">
    <property type="entry name" value="CrgA"/>
    <property type="match status" value="1"/>
</dbReference>